<feature type="region of interest" description="Disordered" evidence="1">
    <location>
        <begin position="1"/>
        <end position="52"/>
    </location>
</feature>
<comment type="caution">
    <text evidence="2">The sequence shown here is derived from an EMBL/GenBank/DDBJ whole genome shotgun (WGS) entry which is preliminary data.</text>
</comment>
<dbReference type="EMBL" id="JBGMDY010000007">
    <property type="protein sequence ID" value="KAL2327809.1"/>
    <property type="molecule type" value="Genomic_DNA"/>
</dbReference>
<evidence type="ECO:0000313" key="2">
    <source>
        <dbReference type="EMBL" id="KAL2327809.1"/>
    </source>
</evidence>
<evidence type="ECO:0000256" key="1">
    <source>
        <dbReference type="SAM" id="MobiDB-lite"/>
    </source>
</evidence>
<name>A0ABD1LWC5_9FABA</name>
<evidence type="ECO:0000313" key="3">
    <source>
        <dbReference type="Proteomes" id="UP001603857"/>
    </source>
</evidence>
<sequence>MILHRLKAPPPHRSTSPPSSRQILFGAPNKAIGSSHNSEEQPLKTQEEPKKEKKTFRGLFRVKNIKIRFLGQYNNTGFEYGCTEVLFFNIPCTMLKYWARVGRIGTSILEYDPYSFEYCLPKVSKYLLVKRHLSEGQSHVLPHLRGLLPLVGTMQLLPHPPLPLLKNSKSSDFYAPLTSFDWNHFNPNRIATSNIDTTI</sequence>
<proteinExistence type="predicted"/>
<dbReference type="AlphaFoldDB" id="A0ABD1LWC5"/>
<accession>A0ABD1LWC5</accession>
<protein>
    <submittedName>
        <fullName evidence="2">Uncharacterized protein</fullName>
    </submittedName>
</protein>
<reference evidence="2 3" key="1">
    <citation type="submission" date="2024-08" db="EMBL/GenBank/DDBJ databases">
        <title>Insights into the chromosomal genome structure of Flemingia macrophylla.</title>
        <authorList>
            <person name="Ding Y."/>
            <person name="Zhao Y."/>
            <person name="Bi W."/>
            <person name="Wu M."/>
            <person name="Zhao G."/>
            <person name="Gong Y."/>
            <person name="Li W."/>
            <person name="Zhang P."/>
        </authorList>
    </citation>
    <scope>NUCLEOTIDE SEQUENCE [LARGE SCALE GENOMIC DNA]</scope>
    <source>
        <strain evidence="2">DYQJB</strain>
        <tissue evidence="2">Leaf</tissue>
    </source>
</reference>
<organism evidence="2 3">
    <name type="scientific">Flemingia macrophylla</name>
    <dbReference type="NCBI Taxonomy" id="520843"/>
    <lineage>
        <taxon>Eukaryota</taxon>
        <taxon>Viridiplantae</taxon>
        <taxon>Streptophyta</taxon>
        <taxon>Embryophyta</taxon>
        <taxon>Tracheophyta</taxon>
        <taxon>Spermatophyta</taxon>
        <taxon>Magnoliopsida</taxon>
        <taxon>eudicotyledons</taxon>
        <taxon>Gunneridae</taxon>
        <taxon>Pentapetalae</taxon>
        <taxon>rosids</taxon>
        <taxon>fabids</taxon>
        <taxon>Fabales</taxon>
        <taxon>Fabaceae</taxon>
        <taxon>Papilionoideae</taxon>
        <taxon>50 kb inversion clade</taxon>
        <taxon>NPAAA clade</taxon>
        <taxon>indigoferoid/millettioid clade</taxon>
        <taxon>Phaseoleae</taxon>
        <taxon>Flemingia</taxon>
    </lineage>
</organism>
<gene>
    <name evidence="2" type="ORF">Fmac_021236</name>
</gene>
<keyword evidence="3" id="KW-1185">Reference proteome</keyword>
<dbReference type="Proteomes" id="UP001603857">
    <property type="component" value="Unassembled WGS sequence"/>
</dbReference>
<feature type="compositionally biased region" description="Basic and acidic residues" evidence="1">
    <location>
        <begin position="37"/>
        <end position="51"/>
    </location>
</feature>